<evidence type="ECO:0000313" key="3">
    <source>
        <dbReference type="Proteomes" id="UP000268350"/>
    </source>
</evidence>
<protein>
    <submittedName>
        <fullName evidence="2">Uncharacterized protein</fullName>
    </submittedName>
</protein>
<proteinExistence type="predicted"/>
<keyword evidence="3" id="KW-1185">Reference proteome</keyword>
<reference evidence="3" key="1">
    <citation type="submission" date="2018-01" db="EMBL/GenBank/DDBJ databases">
        <authorList>
            <person name="Alioto T."/>
            <person name="Alioto T."/>
        </authorList>
    </citation>
    <scope>NUCLEOTIDE SEQUENCE [LARGE SCALE GENOMIC DNA]</scope>
</reference>
<dbReference type="Proteomes" id="UP000268350">
    <property type="component" value="Unassembled WGS sequence"/>
</dbReference>
<evidence type="ECO:0000313" key="2">
    <source>
        <dbReference type="EMBL" id="SPP73686.1"/>
    </source>
</evidence>
<accession>A0A3B0JKB8</accession>
<dbReference type="AlphaFoldDB" id="A0A3B0JKB8"/>
<evidence type="ECO:0000256" key="1">
    <source>
        <dbReference type="SAM" id="MobiDB-lite"/>
    </source>
</evidence>
<feature type="compositionally biased region" description="Polar residues" evidence="1">
    <location>
        <begin position="91"/>
        <end position="106"/>
    </location>
</feature>
<dbReference type="EMBL" id="OUUW01000001">
    <property type="protein sequence ID" value="SPP73686.1"/>
    <property type="molecule type" value="Genomic_DNA"/>
</dbReference>
<sequence>MQTAHGIHSGDSPATWPWTWRRRSDKKATASCCQRWNAPSKATTRLSTGGRSRDIICKIFCKLKEISLDFNKQQGNASMDSALKSSSSSSGNINKLPQFRATQQSALGPKTLPKMPASNYKTQIEGKMKTKHNTTQQRNVRESTQKY</sequence>
<feature type="region of interest" description="Disordered" evidence="1">
    <location>
        <begin position="76"/>
        <end position="147"/>
    </location>
</feature>
<gene>
    <name evidence="2" type="ORF">DGUA_6G001196</name>
</gene>
<organism evidence="2 3">
    <name type="scientific">Drosophila guanche</name>
    <name type="common">Fruit fly</name>
    <dbReference type="NCBI Taxonomy" id="7266"/>
    <lineage>
        <taxon>Eukaryota</taxon>
        <taxon>Metazoa</taxon>
        <taxon>Ecdysozoa</taxon>
        <taxon>Arthropoda</taxon>
        <taxon>Hexapoda</taxon>
        <taxon>Insecta</taxon>
        <taxon>Pterygota</taxon>
        <taxon>Neoptera</taxon>
        <taxon>Endopterygota</taxon>
        <taxon>Diptera</taxon>
        <taxon>Brachycera</taxon>
        <taxon>Muscomorpha</taxon>
        <taxon>Ephydroidea</taxon>
        <taxon>Drosophilidae</taxon>
        <taxon>Drosophila</taxon>
        <taxon>Sophophora</taxon>
    </lineage>
</organism>
<name>A0A3B0JKB8_DROGU</name>